<dbReference type="InterPro" id="IPR035986">
    <property type="entry name" value="PKD_dom_sf"/>
</dbReference>
<dbReference type="KEGG" id="mlil:QLS71_014835"/>
<organism evidence="4 5">
    <name type="scientific">Mariniflexile litorale</name>
    <dbReference type="NCBI Taxonomy" id="3045158"/>
    <lineage>
        <taxon>Bacteria</taxon>
        <taxon>Pseudomonadati</taxon>
        <taxon>Bacteroidota</taxon>
        <taxon>Flavobacteriia</taxon>
        <taxon>Flavobacteriales</taxon>
        <taxon>Flavobacteriaceae</taxon>
        <taxon>Mariniflexile</taxon>
    </lineage>
</organism>
<dbReference type="InterPro" id="IPR022409">
    <property type="entry name" value="PKD/Chitinase_dom"/>
</dbReference>
<dbReference type="Proteomes" id="UP001224325">
    <property type="component" value="Chromosome"/>
</dbReference>
<dbReference type="PANTHER" id="PTHR36842:SF1">
    <property type="entry name" value="PROTEIN TOLB"/>
    <property type="match status" value="1"/>
</dbReference>
<dbReference type="EMBL" id="CP155618">
    <property type="protein sequence ID" value="XBL13587.1"/>
    <property type="molecule type" value="Genomic_DNA"/>
</dbReference>
<reference evidence="4" key="1">
    <citation type="submission" date="2024-04" db="EMBL/GenBank/DDBJ databases">
        <title>Mariniflexile litorale, isolated from the shallow sediments of the Sea of Japan.</title>
        <authorList>
            <person name="Romanenko L."/>
            <person name="Isaeva M."/>
        </authorList>
    </citation>
    <scope>NUCLEOTIDE SEQUENCE [LARGE SCALE GENOMIC DNA]</scope>
    <source>
        <strain evidence="4">KMM 9835</strain>
    </source>
</reference>
<feature type="chain" id="PRO_5043548879" evidence="2">
    <location>
        <begin position="25"/>
        <end position="821"/>
    </location>
</feature>
<feature type="domain" description="PKD" evidence="3">
    <location>
        <begin position="189"/>
        <end position="269"/>
    </location>
</feature>
<protein>
    <submittedName>
        <fullName evidence="4">PKD domain-containing protein</fullName>
    </submittedName>
</protein>
<gene>
    <name evidence="4" type="ORF">QLS71_014835</name>
</gene>
<dbReference type="SUPFAM" id="SSF49299">
    <property type="entry name" value="PKD domain"/>
    <property type="match status" value="3"/>
</dbReference>
<dbReference type="InterPro" id="IPR000601">
    <property type="entry name" value="PKD_dom"/>
</dbReference>
<evidence type="ECO:0000256" key="2">
    <source>
        <dbReference type="SAM" id="SignalP"/>
    </source>
</evidence>
<dbReference type="SMART" id="SM00089">
    <property type="entry name" value="PKD"/>
    <property type="match status" value="3"/>
</dbReference>
<dbReference type="PROSITE" id="PS50093">
    <property type="entry name" value="PKD"/>
    <property type="match status" value="3"/>
</dbReference>
<name>A0AAU7EBT5_9FLAO</name>
<evidence type="ECO:0000313" key="4">
    <source>
        <dbReference type="EMBL" id="XBL13587.1"/>
    </source>
</evidence>
<dbReference type="InterPro" id="IPR013783">
    <property type="entry name" value="Ig-like_fold"/>
</dbReference>
<feature type="domain" description="PKD" evidence="3">
    <location>
        <begin position="44"/>
        <end position="88"/>
    </location>
</feature>
<accession>A0AAU7EBT5</accession>
<dbReference type="PANTHER" id="PTHR36842">
    <property type="entry name" value="PROTEIN TOLB HOMOLOG"/>
    <property type="match status" value="1"/>
</dbReference>
<dbReference type="FunFam" id="2.60.40.10:FF:000270">
    <property type="entry name" value="Cell surface protein"/>
    <property type="match status" value="1"/>
</dbReference>
<dbReference type="Gene3D" id="2.60.40.10">
    <property type="entry name" value="Immunoglobulins"/>
    <property type="match status" value="3"/>
</dbReference>
<evidence type="ECO:0000256" key="1">
    <source>
        <dbReference type="ARBA" id="ARBA00022729"/>
    </source>
</evidence>
<feature type="signal peptide" evidence="2">
    <location>
        <begin position="1"/>
        <end position="24"/>
    </location>
</feature>
<feature type="domain" description="PKD" evidence="3">
    <location>
        <begin position="105"/>
        <end position="186"/>
    </location>
</feature>
<dbReference type="AlphaFoldDB" id="A0AAU7EBT5"/>
<sequence>MKLRLLIFLFCLFQIQSYCQTVIADFLANPTLGSGVPQTVSFTDQSTKPDLWRWTFGDGGTSKVKNPSHTYTATGEFDVRLYVQDTINGHDDSIIKTVRISDPQADLSVSDNFGCGPLTINFTDTSTANGAPITNWEWDFGDGETSTAQNPTHVYQNSGIYTVALKITDDFGNTNRSTRSNLIQVTGPNPNFSTTDPTTGCQPLTINFVNETTYGAPPISVEWDFGDGITSTANGNVSHTYTTVGVFNVSLKVEDLDGCSRTITKTAFVDTSDALAPVVDVAALPTITAQCEVTNITAPTATDNCKGTVTGTTTTTFPITASTTVVWSYTDGTNTITQNQSVVIDDTMAPLPDVATLPTITAQCELTSITAPIATDNCIGTVIGTATITFPITASTTVVWSYTDGDNTITQNQSVVIDDTMAPLPDVATLPTITAQCELTSIAAPIATDNCIGTVTGTTTTTFPITTSTTVVWTYTDGKNTATQNQSVIIEPVNLMITNPAPVCEFDTVDITASAITNGSTGNGILTYWNDLAATVSISNPTSIDVSGTYYIKSINGKCSDIKPVDVLIKKLPTALIEVDDAVCFNNTGAVYFEGTPNTVITYSINEANTKTITLNNYGEASISTGLLSENTTYKLIEVSYPESPFCSQDLTGSTNIKTVIASKPGLIRKHWDDVLVFDNYDNKFVSWQWYKNDVVIAGATKPYYSNANLEGSYYVKATTISGEVIQTCALDLVVSNFLRKITVIPNPIQSGALFRVDLDFDPSTLKDAIIKLFDMKGNLISTQTVNNTSLELRAPTTAGVYILALNLANGDRKTTNILIH</sequence>
<dbReference type="CDD" id="cd00146">
    <property type="entry name" value="PKD"/>
    <property type="match status" value="3"/>
</dbReference>
<keyword evidence="1 2" id="KW-0732">Signal</keyword>
<keyword evidence="5" id="KW-1185">Reference proteome</keyword>
<evidence type="ECO:0000259" key="3">
    <source>
        <dbReference type="PROSITE" id="PS50093"/>
    </source>
</evidence>
<dbReference type="NCBIfam" id="TIGR04183">
    <property type="entry name" value="Por_Secre_tail"/>
    <property type="match status" value="1"/>
</dbReference>
<dbReference type="InterPro" id="IPR026444">
    <property type="entry name" value="Secre_tail"/>
</dbReference>
<dbReference type="RefSeq" id="WP_308993792.1">
    <property type="nucleotide sequence ID" value="NZ_CP155618.1"/>
</dbReference>
<proteinExistence type="predicted"/>
<evidence type="ECO:0000313" key="5">
    <source>
        <dbReference type="Proteomes" id="UP001224325"/>
    </source>
</evidence>
<dbReference type="Pfam" id="PF18911">
    <property type="entry name" value="PKD_4"/>
    <property type="match status" value="3"/>
</dbReference>